<evidence type="ECO:0000256" key="1">
    <source>
        <dbReference type="SAM" id="SignalP"/>
    </source>
</evidence>
<feature type="domain" description="DUF5703" evidence="2">
    <location>
        <begin position="37"/>
        <end position="158"/>
    </location>
</feature>
<keyword evidence="5" id="KW-1185">Reference proteome</keyword>
<dbReference type="InterPro" id="IPR043757">
    <property type="entry name" value="DUF5703_N"/>
</dbReference>
<dbReference type="Gene3D" id="2.70.98.50">
    <property type="entry name" value="putative glycoside hydrolase family protein from bacillus halodurans"/>
    <property type="match status" value="1"/>
</dbReference>
<dbReference type="InterPro" id="IPR013320">
    <property type="entry name" value="ConA-like_dom_sf"/>
</dbReference>
<dbReference type="Pfam" id="PF22124">
    <property type="entry name" value="Glyco_hydro_95_cat"/>
    <property type="match status" value="1"/>
</dbReference>
<dbReference type="SUPFAM" id="SSF48208">
    <property type="entry name" value="Six-hairpin glycosidases"/>
    <property type="match status" value="1"/>
</dbReference>
<feature type="domain" description="Glycosyl hydrolase family 95 catalytic" evidence="3">
    <location>
        <begin position="522"/>
        <end position="790"/>
    </location>
</feature>
<dbReference type="PANTHER" id="PTHR31084">
    <property type="entry name" value="ALPHA-L-FUCOSIDASE 2"/>
    <property type="match status" value="1"/>
</dbReference>
<gene>
    <name evidence="4" type="ORF">PQO03_16425</name>
</gene>
<dbReference type="InterPro" id="IPR054363">
    <property type="entry name" value="GH95_cat"/>
</dbReference>
<dbReference type="InterPro" id="IPR008928">
    <property type="entry name" value="6-hairpin_glycosidase_sf"/>
</dbReference>
<reference evidence="4 5" key="1">
    <citation type="submission" date="2023-02" db="EMBL/GenBank/DDBJ databases">
        <title>Genome sequence of Lentisphaera profundi SAORIC-696.</title>
        <authorList>
            <person name="Kim e."/>
            <person name="Cho J.-C."/>
            <person name="Choi A."/>
            <person name="Kang I."/>
        </authorList>
    </citation>
    <scope>NUCLEOTIDE SEQUENCE [LARGE SCALE GENOMIC DNA]</scope>
    <source>
        <strain evidence="4 5">SAORIC-696</strain>
    </source>
</reference>
<name>A0ABY7W035_9BACT</name>
<dbReference type="Gene3D" id="1.50.10.10">
    <property type="match status" value="1"/>
</dbReference>
<dbReference type="Proteomes" id="UP001214250">
    <property type="component" value="Chromosome 2"/>
</dbReference>
<feature type="chain" id="PRO_5046801500" evidence="1">
    <location>
        <begin position="25"/>
        <end position="910"/>
    </location>
</feature>
<sequence length="910" mass="103828">MISEKISALLLVVSLLFLLPIAHAMDSAFSPKRYNVVWDSPSKDQNGSMPLGNGSTGINAWIETNGDLVFYISRTDSWGGDGKLLKLGRVRIRLNPAPSTDYLLQTLSLVDGTLQARYGKTDIRLWVDANHPVIHAEINGSEASTATASIELWRKAEDADTVVENQADHLTWYHRNLYSKEPEQLAETQGLATFKRIDPLLHRTFGALIKAKDAKPVDRTHLLSPKSHKHRFDLYVVAQHPATEKEWLAKMAQTISKVEAIDFEDRRSAHESWWKSFWQRSWIHATKSTESGLSQSLIPPNKLNFSFGIDSHGYSRFAGEMGRSSLLKVALDHKAINKLSQNREPLSAFDPKDILFSARPNLHTEIPNSNQWTNSPVLTTETWIRPDAHAGSVRILNKILVGSNEGFLLDTHPGNSLRLIVGKKILMVKDCLTPNEWNHIAVVIDSQAGRISLYHNGKKIAEEKPDRSLSDAYIVSRAYALQRYINACAARGAYPIKFNGSIFTVGHPTNPRADSGNPDYRQWGPAYWWQNTRMPYMSMCTSGDFEMTDSLYNMYCKELLEYHKHRTLKHTGHKGLYVPETMHFYGNHRVSDYGSRPFHERTDKLQESPWHKWEWVSGLELSYMMLDRYKHTLDEKFLQETIIPFAHEVLTFFDLQYKTGADGKLIMHPSQALETWWECTNPMPEVAGLHGVTAQLLPLPEKSTSLKQRAYWTQLKRKLPPIPTRMLNGVKMFAPAASFANYRNSEVPELYCVYPFRLSSFEKPNAQLAIEALTHRRPKGYQGWRQDDIFMTYLGLTAQAQEFLVNRASVKHDGSRFPAFWGPNMDWIPDQTHGGVIMKAFQSMLLQTEGKQIFLQPAWPKDWNVTFKLHAPYKTTIQGRVENGKLVEIKVSPKSRMKDVVMAADFKHQK</sequence>
<dbReference type="RefSeq" id="WP_274154279.1">
    <property type="nucleotide sequence ID" value="NZ_CP117812.1"/>
</dbReference>
<dbReference type="SUPFAM" id="SSF49899">
    <property type="entry name" value="Concanavalin A-like lectins/glucanases"/>
    <property type="match status" value="1"/>
</dbReference>
<keyword evidence="1" id="KW-0732">Signal</keyword>
<dbReference type="EMBL" id="CP117812">
    <property type="protein sequence ID" value="WDE99424.1"/>
    <property type="molecule type" value="Genomic_DNA"/>
</dbReference>
<dbReference type="PANTHER" id="PTHR31084:SF0">
    <property type="entry name" value="ALPHA-L-FUCOSIDASE 2"/>
    <property type="match status" value="1"/>
</dbReference>
<evidence type="ECO:0000313" key="5">
    <source>
        <dbReference type="Proteomes" id="UP001214250"/>
    </source>
</evidence>
<evidence type="ECO:0000259" key="3">
    <source>
        <dbReference type="Pfam" id="PF22124"/>
    </source>
</evidence>
<dbReference type="InterPro" id="IPR012341">
    <property type="entry name" value="6hp_glycosidase-like_sf"/>
</dbReference>
<dbReference type="Pfam" id="PF18961">
    <property type="entry name" value="DUF5703_N"/>
    <property type="match status" value="2"/>
</dbReference>
<proteinExistence type="predicted"/>
<evidence type="ECO:0000259" key="2">
    <source>
        <dbReference type="Pfam" id="PF18961"/>
    </source>
</evidence>
<accession>A0ABY7W035</accession>
<feature type="signal peptide" evidence="1">
    <location>
        <begin position="1"/>
        <end position="24"/>
    </location>
</feature>
<evidence type="ECO:0000313" key="4">
    <source>
        <dbReference type="EMBL" id="WDE99424.1"/>
    </source>
</evidence>
<dbReference type="Pfam" id="PF13385">
    <property type="entry name" value="Laminin_G_3"/>
    <property type="match status" value="1"/>
</dbReference>
<organism evidence="4 5">
    <name type="scientific">Lentisphaera profundi</name>
    <dbReference type="NCBI Taxonomy" id="1658616"/>
    <lineage>
        <taxon>Bacteria</taxon>
        <taxon>Pseudomonadati</taxon>
        <taxon>Lentisphaerota</taxon>
        <taxon>Lentisphaeria</taxon>
        <taxon>Lentisphaerales</taxon>
        <taxon>Lentisphaeraceae</taxon>
        <taxon>Lentisphaera</taxon>
    </lineage>
</organism>
<protein>
    <submittedName>
        <fullName evidence="4">DUF5703 domain-containing protein</fullName>
    </submittedName>
</protein>
<feature type="domain" description="DUF5703" evidence="2">
    <location>
        <begin position="159"/>
        <end position="283"/>
    </location>
</feature>